<keyword evidence="3" id="KW-1185">Reference proteome</keyword>
<gene>
    <name evidence="2" type="ORF">DJ017_05500</name>
</gene>
<accession>A0A328AIW7</accession>
<organism evidence="2 3">
    <name type="scientific">Phenylobacterium soli</name>
    <dbReference type="NCBI Taxonomy" id="2170551"/>
    <lineage>
        <taxon>Bacteria</taxon>
        <taxon>Pseudomonadati</taxon>
        <taxon>Pseudomonadota</taxon>
        <taxon>Alphaproteobacteria</taxon>
        <taxon>Caulobacterales</taxon>
        <taxon>Caulobacteraceae</taxon>
        <taxon>Phenylobacterium</taxon>
    </lineage>
</organism>
<dbReference type="AlphaFoldDB" id="A0A328AIW7"/>
<reference evidence="3" key="1">
    <citation type="submission" date="2018-05" db="EMBL/GenBank/DDBJ databases">
        <authorList>
            <person name="Li X."/>
        </authorList>
    </citation>
    <scope>NUCLEOTIDE SEQUENCE [LARGE SCALE GENOMIC DNA]</scope>
    <source>
        <strain evidence="3">LX32</strain>
    </source>
</reference>
<evidence type="ECO:0000256" key="1">
    <source>
        <dbReference type="ARBA" id="ARBA00008791"/>
    </source>
</evidence>
<name>A0A328AIW7_9CAUL</name>
<dbReference type="SUPFAM" id="SSF52402">
    <property type="entry name" value="Adenine nucleotide alpha hydrolases-like"/>
    <property type="match status" value="2"/>
</dbReference>
<sequence length="293" mass="31070">MDLVKDAPAKGAELAAADLGWKTILVHVEPGKPAAPRLAAAVDLAKGCDALLIGLGAELVQPVMFADPYGSWDAQVLTALREQVQDNLAHAETDFTKAAKGVRHEWRKVEDKPCDAMARVARGADVIVAGGMPLEGEDGYRSADPAELVLLAGRPVLVAPPAGGTLKAKAVVIAWKETRESRRAIADALPLLAKADDVVVVEICDEAEAVGDAQFHAAEVAEGLKRHGVKARGKAVQAPDEKVCQVLNEEAKAIGADLIVAGCYGHSRMNEWFFGGVTRDLLANPQRFILMSH</sequence>
<dbReference type="EMBL" id="QFYQ01000001">
    <property type="protein sequence ID" value="RAK54016.1"/>
    <property type="molecule type" value="Genomic_DNA"/>
</dbReference>
<dbReference type="PANTHER" id="PTHR46268:SF15">
    <property type="entry name" value="UNIVERSAL STRESS PROTEIN HP_0031"/>
    <property type="match status" value="1"/>
</dbReference>
<comment type="similarity">
    <text evidence="1">Belongs to the universal stress protein A family.</text>
</comment>
<comment type="caution">
    <text evidence="2">The sequence shown here is derived from an EMBL/GenBank/DDBJ whole genome shotgun (WGS) entry which is preliminary data.</text>
</comment>
<evidence type="ECO:0000313" key="2">
    <source>
        <dbReference type="EMBL" id="RAK54016.1"/>
    </source>
</evidence>
<dbReference type="Proteomes" id="UP000249254">
    <property type="component" value="Unassembled WGS sequence"/>
</dbReference>
<dbReference type="PANTHER" id="PTHR46268">
    <property type="entry name" value="STRESS RESPONSE PROTEIN NHAX"/>
    <property type="match status" value="1"/>
</dbReference>
<dbReference type="Gene3D" id="3.40.50.12370">
    <property type="match status" value="1"/>
</dbReference>
<proteinExistence type="inferred from homology"/>
<protein>
    <submittedName>
        <fullName evidence="2">Universal stress protein</fullName>
    </submittedName>
</protein>
<dbReference type="CDD" id="cd00293">
    <property type="entry name" value="USP-like"/>
    <property type="match status" value="1"/>
</dbReference>
<evidence type="ECO:0000313" key="3">
    <source>
        <dbReference type="Proteomes" id="UP000249254"/>
    </source>
</evidence>